<reference evidence="1 2" key="1">
    <citation type="submission" date="2014-10" db="EMBL/GenBank/DDBJ databases">
        <title>Genome sequence of Clostridium aceticum DSM 1496.</title>
        <authorList>
            <person name="Poehlein A."/>
            <person name="Schiel-Bengelsdorf B."/>
            <person name="Gottschalk G."/>
            <person name="Duerre P."/>
            <person name="Daniel R."/>
        </authorList>
    </citation>
    <scope>NUCLEOTIDE SEQUENCE [LARGE SCALE GENOMIC DNA]</scope>
    <source>
        <strain evidence="1 2">DSM 1496</strain>
    </source>
</reference>
<dbReference type="EMBL" id="CP009687">
    <property type="protein sequence ID" value="AKL96490.1"/>
    <property type="molecule type" value="Genomic_DNA"/>
</dbReference>
<dbReference type="PATRIC" id="fig|84022.5.peg.3822"/>
<organism evidence="1 2">
    <name type="scientific">Clostridium aceticum</name>
    <dbReference type="NCBI Taxonomy" id="84022"/>
    <lineage>
        <taxon>Bacteria</taxon>
        <taxon>Bacillati</taxon>
        <taxon>Bacillota</taxon>
        <taxon>Clostridia</taxon>
        <taxon>Eubacteriales</taxon>
        <taxon>Clostridiaceae</taxon>
        <taxon>Clostridium</taxon>
    </lineage>
</organism>
<dbReference type="InterPro" id="IPR046720">
    <property type="entry name" value="DUF6612"/>
</dbReference>
<sequence>MMFLIKKIFFVVICFCILVSFVGCTATDVTKGGVETTDIYNKSLDAVKAANSYDYEIVSKESIQRALSSDPSDDVILDEELNSTEKWETEDNIKGRLIQKPLSLEMIMKTSVLQQQDAVESPALDLDSDNIELKIYVLEGKQYSYFSHWGVWNVADLRDIDWENLESINKQINPMYFLNLLGNDLAKEAVLETDEQHYILSLENDEDEFIRKVKKIVGDNSQVSEARYKIWIDKETYLPTKVYFKYELTTDIGEYVDIRVHKSELSYRNFGAIDEIEVPDEAKDAITVEEFLENNI</sequence>
<dbReference type="KEGG" id="cace:CACET_c30460"/>
<dbReference type="PROSITE" id="PS51257">
    <property type="entry name" value="PROKAR_LIPOPROTEIN"/>
    <property type="match status" value="1"/>
</dbReference>
<gene>
    <name evidence="1" type="ORF">CACET_c30460</name>
</gene>
<proteinExistence type="predicted"/>
<protein>
    <submittedName>
        <fullName evidence="1">Uncharacterized protein</fullName>
    </submittedName>
</protein>
<name>A0A0D8IAR1_9CLOT</name>
<evidence type="ECO:0000313" key="1">
    <source>
        <dbReference type="EMBL" id="AKL96490.1"/>
    </source>
</evidence>
<dbReference type="Pfam" id="PF20316">
    <property type="entry name" value="DUF6612"/>
    <property type="match status" value="1"/>
</dbReference>
<dbReference type="STRING" id="84022.CACET_c30460"/>
<dbReference type="Proteomes" id="UP000035704">
    <property type="component" value="Chromosome"/>
</dbReference>
<evidence type="ECO:0000313" key="2">
    <source>
        <dbReference type="Proteomes" id="UP000035704"/>
    </source>
</evidence>
<accession>A0A0D8IAR1</accession>
<dbReference type="AlphaFoldDB" id="A0A0D8IAR1"/>
<keyword evidence="2" id="KW-1185">Reference proteome</keyword>